<evidence type="ECO:0000256" key="6">
    <source>
        <dbReference type="ARBA" id="ARBA00022692"/>
    </source>
</evidence>
<dbReference type="RefSeq" id="WP_025532109.1">
    <property type="nucleotide sequence ID" value="NZ_QTJW01000050.1"/>
</dbReference>
<comment type="caution">
    <text evidence="11">The sequence shown here is derived from an EMBL/GenBank/DDBJ whole genome shotgun (WGS) entry which is preliminary data.</text>
</comment>
<name>A0A3E3DAX0_9FIRM</name>
<evidence type="ECO:0000256" key="1">
    <source>
        <dbReference type="ARBA" id="ARBA00004429"/>
    </source>
</evidence>
<dbReference type="PROSITE" id="PS51012">
    <property type="entry name" value="ABC_TM2"/>
    <property type="match status" value="1"/>
</dbReference>
<evidence type="ECO:0000256" key="8">
    <source>
        <dbReference type="ARBA" id="ARBA00023136"/>
    </source>
</evidence>
<evidence type="ECO:0000256" key="7">
    <source>
        <dbReference type="ARBA" id="ARBA00022989"/>
    </source>
</evidence>
<feature type="domain" description="ABC transmembrane type-2" evidence="10">
    <location>
        <begin position="247"/>
        <end position="465"/>
    </location>
</feature>
<dbReference type="InterPro" id="IPR013525">
    <property type="entry name" value="ABC2_TM"/>
</dbReference>
<dbReference type="PANTHER" id="PTHR30413">
    <property type="entry name" value="INNER MEMBRANE TRANSPORT PERMEASE"/>
    <property type="match status" value="1"/>
</dbReference>
<sequence length="473" mass="53926">MKYFSSRFYKKLIVLILSFYLCAWFFYWISGSQLRYETIIEKQEEITGSIGELSEGSTATQELLFNFDQVTALAFKFADYGRNLSGKLDIILHNETDNITYPSITVDVSQIKEGDWFLIDIPYMASDLAGKKGSIEFIGYSPTGEAPTIFYAENGKGTIYVNEKILSGQLCMIISGRHYYRLAEYYWSIITFGASLLAAGLFYIEFCRKHGRKNAILQLELIWERYRFLIKQLVSRDFKTKYKRSVLGYLWSFLNPLLTSLVQYMVFSTLFKSDIKNFPIYLLTGTIFFGFFSESVSQGLSAIVGNSSLITKVYVPKWIYPVTKVCASATNFIISLVPLYIVALFTGCRPNFALILLIFDIMCLLFFCIGLAMALSACNVFFRDIQYLWGVISMVWMYGTPLFYPETIIPEAYRSILKLNPLYHYVNFARTCIIDGVAPSLSTFAFCLGAAAVSLAIGCIIFKKTQNKFALYI</sequence>
<feature type="transmembrane region" description="Helical" evidence="9">
    <location>
        <begin position="325"/>
        <end position="346"/>
    </location>
</feature>
<dbReference type="GO" id="GO:0005886">
    <property type="term" value="C:plasma membrane"/>
    <property type="evidence" value="ECO:0007669"/>
    <property type="project" value="UniProtKB-SubCell"/>
</dbReference>
<comment type="subcellular location">
    <subcellularLocation>
        <location evidence="1">Cell inner membrane</location>
        <topology evidence="1">Multi-pass membrane protein</topology>
    </subcellularLocation>
    <subcellularLocation>
        <location evidence="9">Cell membrane</location>
        <topology evidence="9">Multi-pass membrane protein</topology>
    </subcellularLocation>
</comment>
<reference evidence="11 12" key="1">
    <citation type="submission" date="2018-08" db="EMBL/GenBank/DDBJ databases">
        <title>A genome reference for cultivated species of the human gut microbiota.</title>
        <authorList>
            <person name="Zou Y."/>
            <person name="Xue W."/>
            <person name="Luo G."/>
        </authorList>
    </citation>
    <scope>NUCLEOTIDE SEQUENCE [LARGE SCALE GENOMIC DNA]</scope>
    <source>
        <strain evidence="11 12">AF19-13AC</strain>
    </source>
</reference>
<feature type="transmembrane region" description="Helical" evidence="9">
    <location>
        <begin position="352"/>
        <end position="375"/>
    </location>
</feature>
<dbReference type="PANTHER" id="PTHR30413:SF8">
    <property type="entry name" value="TRANSPORT PERMEASE PROTEIN"/>
    <property type="match status" value="1"/>
</dbReference>
<protein>
    <recommendedName>
        <fullName evidence="9">Transport permease protein</fullName>
    </recommendedName>
</protein>
<evidence type="ECO:0000256" key="5">
    <source>
        <dbReference type="ARBA" id="ARBA00022519"/>
    </source>
</evidence>
<feature type="transmembrane region" description="Helical" evidence="9">
    <location>
        <begin position="278"/>
        <end position="304"/>
    </location>
</feature>
<dbReference type="InterPro" id="IPR047817">
    <property type="entry name" value="ABC2_TM_bact-type"/>
</dbReference>
<dbReference type="Pfam" id="PF01061">
    <property type="entry name" value="ABC2_membrane"/>
    <property type="match status" value="1"/>
</dbReference>
<keyword evidence="7 9" id="KW-1133">Transmembrane helix</keyword>
<dbReference type="GO" id="GO:0140359">
    <property type="term" value="F:ABC-type transporter activity"/>
    <property type="evidence" value="ECO:0007669"/>
    <property type="project" value="InterPro"/>
</dbReference>
<keyword evidence="5" id="KW-0997">Cell inner membrane</keyword>
<evidence type="ECO:0000259" key="10">
    <source>
        <dbReference type="PROSITE" id="PS51012"/>
    </source>
</evidence>
<dbReference type="Proteomes" id="UP000261023">
    <property type="component" value="Unassembled WGS sequence"/>
</dbReference>
<dbReference type="GO" id="GO:0015920">
    <property type="term" value="P:lipopolysaccharide transport"/>
    <property type="evidence" value="ECO:0007669"/>
    <property type="project" value="TreeGrafter"/>
</dbReference>
<evidence type="ECO:0000256" key="2">
    <source>
        <dbReference type="ARBA" id="ARBA00007783"/>
    </source>
</evidence>
<feature type="transmembrane region" description="Helical" evidence="9">
    <location>
        <begin position="443"/>
        <end position="462"/>
    </location>
</feature>
<evidence type="ECO:0000256" key="4">
    <source>
        <dbReference type="ARBA" id="ARBA00022475"/>
    </source>
</evidence>
<keyword evidence="6 9" id="KW-0812">Transmembrane</keyword>
<evidence type="ECO:0000256" key="9">
    <source>
        <dbReference type="RuleBase" id="RU361157"/>
    </source>
</evidence>
<feature type="transmembrane region" description="Helical" evidence="9">
    <location>
        <begin position="387"/>
        <end position="404"/>
    </location>
</feature>
<keyword evidence="4 9" id="KW-1003">Cell membrane</keyword>
<feature type="transmembrane region" description="Helical" evidence="9">
    <location>
        <begin position="12"/>
        <end position="29"/>
    </location>
</feature>
<evidence type="ECO:0000313" key="12">
    <source>
        <dbReference type="Proteomes" id="UP000261023"/>
    </source>
</evidence>
<evidence type="ECO:0000313" key="11">
    <source>
        <dbReference type="EMBL" id="RGD66402.1"/>
    </source>
</evidence>
<dbReference type="OrthoDB" id="9786910at2"/>
<evidence type="ECO:0000256" key="3">
    <source>
        <dbReference type="ARBA" id="ARBA00022448"/>
    </source>
</evidence>
<feature type="transmembrane region" description="Helical" evidence="9">
    <location>
        <begin position="185"/>
        <end position="204"/>
    </location>
</feature>
<dbReference type="EMBL" id="QTJW01000050">
    <property type="protein sequence ID" value="RGD66402.1"/>
    <property type="molecule type" value="Genomic_DNA"/>
</dbReference>
<dbReference type="AlphaFoldDB" id="A0A3E3DAX0"/>
<comment type="similarity">
    <text evidence="2 9">Belongs to the ABC-2 integral membrane protein family.</text>
</comment>
<keyword evidence="8 9" id="KW-0472">Membrane</keyword>
<keyword evidence="3 9" id="KW-0813">Transport</keyword>
<accession>A0A3E3DAX0</accession>
<feature type="transmembrane region" description="Helical" evidence="9">
    <location>
        <begin position="246"/>
        <end position="266"/>
    </location>
</feature>
<proteinExistence type="inferred from homology"/>
<gene>
    <name evidence="11" type="ORF">DWX31_32805</name>
</gene>
<organism evidence="11 12">
    <name type="scientific">Hungatella hathewayi</name>
    <dbReference type="NCBI Taxonomy" id="154046"/>
    <lineage>
        <taxon>Bacteria</taxon>
        <taxon>Bacillati</taxon>
        <taxon>Bacillota</taxon>
        <taxon>Clostridia</taxon>
        <taxon>Lachnospirales</taxon>
        <taxon>Lachnospiraceae</taxon>
        <taxon>Hungatella</taxon>
    </lineage>
</organism>